<evidence type="ECO:0000313" key="3">
    <source>
        <dbReference type="Proteomes" id="UP000593563"/>
    </source>
</evidence>
<dbReference type="EMBL" id="WRXP01001789">
    <property type="protein sequence ID" value="KAF1002055.1"/>
    <property type="molecule type" value="Genomic_DNA"/>
</dbReference>
<keyword evidence="3" id="KW-1185">Reference proteome</keyword>
<comment type="caution">
    <text evidence="2">The sequence shown here is derived from an EMBL/GenBank/DDBJ whole genome shotgun (WGS) entry which is preliminary data.</text>
</comment>
<sequence>MDTGNLILLIWVGVVLTSILCTAVYFGGFVGALIRWFFRTCLRSSSTVAPVDMLQPTIPRTADHDVEKGEVINIKSFAGASAEEKKVTIVVAENVESRL</sequence>
<organism evidence="2 3">
    <name type="scientific">Apium graveolens</name>
    <name type="common">Celery</name>
    <dbReference type="NCBI Taxonomy" id="4045"/>
    <lineage>
        <taxon>Eukaryota</taxon>
        <taxon>Viridiplantae</taxon>
        <taxon>Streptophyta</taxon>
        <taxon>Embryophyta</taxon>
        <taxon>Tracheophyta</taxon>
        <taxon>Spermatophyta</taxon>
        <taxon>Magnoliopsida</taxon>
        <taxon>eudicotyledons</taxon>
        <taxon>Gunneridae</taxon>
        <taxon>Pentapetalae</taxon>
        <taxon>asterids</taxon>
        <taxon>campanulids</taxon>
        <taxon>Apiales</taxon>
        <taxon>Apiaceae</taxon>
        <taxon>Apioideae</taxon>
        <taxon>apioid superclade</taxon>
        <taxon>Apieae</taxon>
        <taxon>Apium</taxon>
    </lineage>
</organism>
<keyword evidence="1" id="KW-1133">Transmembrane helix</keyword>
<dbReference type="Proteomes" id="UP000593563">
    <property type="component" value="Unassembled WGS sequence"/>
</dbReference>
<proteinExistence type="predicted"/>
<name>A0A6L5B9G4_APIGR</name>
<evidence type="ECO:0000313" key="2">
    <source>
        <dbReference type="EMBL" id="KAF1002055.1"/>
    </source>
</evidence>
<accession>A0A6L5B9G4</accession>
<keyword evidence="1" id="KW-0812">Transmembrane</keyword>
<dbReference type="AlphaFoldDB" id="A0A6L5B9G4"/>
<gene>
    <name evidence="2" type="ORF">AG4045_003479</name>
</gene>
<evidence type="ECO:0000256" key="1">
    <source>
        <dbReference type="SAM" id="Phobius"/>
    </source>
</evidence>
<feature type="transmembrane region" description="Helical" evidence="1">
    <location>
        <begin position="6"/>
        <end position="34"/>
    </location>
</feature>
<protein>
    <submittedName>
        <fullName evidence="2">Uncharacterized protein</fullName>
    </submittedName>
</protein>
<keyword evidence="1" id="KW-0472">Membrane</keyword>
<reference evidence="2" key="1">
    <citation type="submission" date="2020-01" db="EMBL/GenBank/DDBJ databases">
        <title>The Celery Genome Sequence Reveals Sequential Paleo-tetraploidization, Resistance Gene Elimination, Karyotype Evolution, and Functional Innovation in Apiales.</title>
        <authorList>
            <person name="Song X."/>
        </authorList>
    </citation>
    <scope>NUCLEOTIDE SEQUENCE</scope>
    <source>
        <tissue evidence="2">Leaf</tissue>
    </source>
</reference>